<feature type="domain" description="Alpha/beta hydrolase fold-3" evidence="2">
    <location>
        <begin position="84"/>
        <end position="279"/>
    </location>
</feature>
<reference evidence="3" key="1">
    <citation type="submission" date="2022-07" db="EMBL/GenBank/DDBJ databases">
        <title>Fungi with potential for degradation of polypropylene.</title>
        <authorList>
            <person name="Gostincar C."/>
        </authorList>
    </citation>
    <scope>NUCLEOTIDE SEQUENCE</scope>
    <source>
        <strain evidence="3">EXF-13287</strain>
    </source>
</reference>
<dbReference type="PANTHER" id="PTHR48081:SF8">
    <property type="entry name" value="ALPHA_BETA HYDROLASE FOLD-3 DOMAIN-CONTAINING PROTEIN-RELATED"/>
    <property type="match status" value="1"/>
</dbReference>
<dbReference type="InterPro" id="IPR029058">
    <property type="entry name" value="AB_hydrolase_fold"/>
</dbReference>
<gene>
    <name evidence="3" type="ORF">NKR19_g2163</name>
</gene>
<name>A0AA38W034_9PEZI</name>
<dbReference type="AlphaFoldDB" id="A0AA38W034"/>
<organism evidence="3 4">
    <name type="scientific">Coniochaeta hoffmannii</name>
    <dbReference type="NCBI Taxonomy" id="91930"/>
    <lineage>
        <taxon>Eukaryota</taxon>
        <taxon>Fungi</taxon>
        <taxon>Dikarya</taxon>
        <taxon>Ascomycota</taxon>
        <taxon>Pezizomycotina</taxon>
        <taxon>Sordariomycetes</taxon>
        <taxon>Sordariomycetidae</taxon>
        <taxon>Coniochaetales</taxon>
        <taxon>Coniochaetaceae</taxon>
        <taxon>Coniochaeta</taxon>
    </lineage>
</organism>
<proteinExistence type="predicted"/>
<evidence type="ECO:0000256" key="1">
    <source>
        <dbReference type="ARBA" id="ARBA00022801"/>
    </source>
</evidence>
<keyword evidence="1" id="KW-0378">Hydrolase</keyword>
<dbReference type="EMBL" id="JANBVN010000021">
    <property type="protein sequence ID" value="KAJ9161524.1"/>
    <property type="molecule type" value="Genomic_DNA"/>
</dbReference>
<dbReference type="InterPro" id="IPR013094">
    <property type="entry name" value="AB_hydrolase_3"/>
</dbReference>
<dbReference type="Pfam" id="PF07859">
    <property type="entry name" value="Abhydrolase_3"/>
    <property type="match status" value="1"/>
</dbReference>
<evidence type="ECO:0000313" key="3">
    <source>
        <dbReference type="EMBL" id="KAJ9161524.1"/>
    </source>
</evidence>
<dbReference type="PANTHER" id="PTHR48081">
    <property type="entry name" value="AB HYDROLASE SUPERFAMILY PROTEIN C4A8.06C"/>
    <property type="match status" value="1"/>
</dbReference>
<dbReference type="Gene3D" id="3.40.50.1820">
    <property type="entry name" value="alpha/beta hydrolase"/>
    <property type="match status" value="1"/>
</dbReference>
<keyword evidence="4" id="KW-1185">Reference proteome</keyword>
<evidence type="ECO:0000259" key="2">
    <source>
        <dbReference type="Pfam" id="PF07859"/>
    </source>
</evidence>
<comment type="caution">
    <text evidence="3">The sequence shown here is derived from an EMBL/GenBank/DDBJ whole genome shotgun (WGS) entry which is preliminary data.</text>
</comment>
<dbReference type="SUPFAM" id="SSF53474">
    <property type="entry name" value="alpha/beta-Hydrolases"/>
    <property type="match status" value="1"/>
</dbReference>
<dbReference type="GO" id="GO:0016787">
    <property type="term" value="F:hydrolase activity"/>
    <property type="evidence" value="ECO:0007669"/>
    <property type="project" value="UniProtKB-KW"/>
</dbReference>
<protein>
    <recommendedName>
        <fullName evidence="2">Alpha/beta hydrolase fold-3 domain-containing protein</fullName>
    </recommendedName>
</protein>
<sequence length="305" mass="33127">MSQAVLTPYADEWLEMEAKLGGRSVLRGTVDEQRAQFNALGAALGPLFPPLPDTLDIEDVMASDNLLLRVYSPKEGKDNLPFGVYYHCGGFVMGGIEADDLSVEYRLAPEHKYPAAHDDAKTAYKWACENISKYGGSPSLGFVIGQSAGATLAISTCLSLTQQQHHKVNGVVAIGPVTCAPSAVPSHLAEKFKREQNADSAIIDEASLDVYLDAYNPPPDDPAYSVLLSRDLSSLQPTYLVACGKDPLRDDSLVFEEALRDAGVSTKLDYYEGFPHLFWIVPGLKKGEVAMANIIEGVKWVISKF</sequence>
<dbReference type="InterPro" id="IPR050300">
    <property type="entry name" value="GDXG_lipolytic_enzyme"/>
</dbReference>
<evidence type="ECO:0000313" key="4">
    <source>
        <dbReference type="Proteomes" id="UP001174691"/>
    </source>
</evidence>
<dbReference type="Proteomes" id="UP001174691">
    <property type="component" value="Unassembled WGS sequence"/>
</dbReference>
<accession>A0AA38W034</accession>